<dbReference type="STRING" id="1121322.SAMN02745136_00516"/>
<dbReference type="EMBL" id="FRAC01000006">
    <property type="protein sequence ID" value="SHJ60407.1"/>
    <property type="molecule type" value="Genomic_DNA"/>
</dbReference>
<proteinExistence type="predicted"/>
<evidence type="ECO:0008006" key="3">
    <source>
        <dbReference type="Google" id="ProtNLM"/>
    </source>
</evidence>
<gene>
    <name evidence="1" type="ORF">SAMN02745136_00516</name>
</gene>
<name>A0A1M6KNA3_9FIRM</name>
<evidence type="ECO:0000313" key="1">
    <source>
        <dbReference type="EMBL" id="SHJ60407.1"/>
    </source>
</evidence>
<organism evidence="1 2">
    <name type="scientific">Anaerocolumna jejuensis DSM 15929</name>
    <dbReference type="NCBI Taxonomy" id="1121322"/>
    <lineage>
        <taxon>Bacteria</taxon>
        <taxon>Bacillati</taxon>
        <taxon>Bacillota</taxon>
        <taxon>Clostridia</taxon>
        <taxon>Lachnospirales</taxon>
        <taxon>Lachnospiraceae</taxon>
        <taxon>Anaerocolumna</taxon>
    </lineage>
</organism>
<dbReference type="Proteomes" id="UP000184386">
    <property type="component" value="Unassembled WGS sequence"/>
</dbReference>
<reference evidence="1 2" key="1">
    <citation type="submission" date="2016-11" db="EMBL/GenBank/DDBJ databases">
        <authorList>
            <person name="Jaros S."/>
            <person name="Januszkiewicz K."/>
            <person name="Wedrychowicz H."/>
        </authorList>
    </citation>
    <scope>NUCLEOTIDE SEQUENCE [LARGE SCALE GENOMIC DNA]</scope>
    <source>
        <strain evidence="1 2">DSM 15929</strain>
    </source>
</reference>
<sequence length="66" mass="7857">MKWGEKMIDTKYMKNKEGRRKARSIKMFDWETKRIDKAARTIGSDRSEFMRSLALTESDKILGKEK</sequence>
<dbReference type="AlphaFoldDB" id="A0A1M6KNA3"/>
<accession>A0A1M6KNA3</accession>
<evidence type="ECO:0000313" key="2">
    <source>
        <dbReference type="Proteomes" id="UP000184386"/>
    </source>
</evidence>
<keyword evidence="2" id="KW-1185">Reference proteome</keyword>
<dbReference type="RefSeq" id="WP_073272600.1">
    <property type="nucleotide sequence ID" value="NZ_FRAC01000006.1"/>
</dbReference>
<protein>
    <recommendedName>
        <fullName evidence="3">Ribbon-helix-helix protein, copG family</fullName>
    </recommendedName>
</protein>